<sequence>MELKKYKLADIAKIEISGVDKKTIEGETPVRLCNFVDVYYNWAITKEKAKSFMVASAKQTEIDKCSIGKGMVAITKDSETRDDIGVATYIADDFEYVLLGYHCALITPNPAIVDGKYLNAFMHTRYIQKYFENNASGSGQRYTLSNDTIGNIPVLIPSIEEQRTIGKVLADIDRKIELNKLINDNLPWLDHLIFLSVAA</sequence>
<dbReference type="OrthoDB" id="9816225at2"/>
<dbReference type="SUPFAM" id="SSF116734">
    <property type="entry name" value="DNA methylase specificity domain"/>
    <property type="match status" value="1"/>
</dbReference>
<dbReference type="GeneID" id="302996865"/>
<evidence type="ECO:0000259" key="4">
    <source>
        <dbReference type="Pfam" id="PF01420"/>
    </source>
</evidence>
<keyword evidence="5" id="KW-0378">Hydrolase</keyword>
<dbReference type="AlphaFoldDB" id="A0A4Y8US89"/>
<evidence type="ECO:0000256" key="2">
    <source>
        <dbReference type="ARBA" id="ARBA00022747"/>
    </source>
</evidence>
<dbReference type="RefSeq" id="WP_134844653.1">
    <property type="nucleotide sequence ID" value="NZ_SGVY01000084.1"/>
</dbReference>
<dbReference type="GO" id="GO:0009307">
    <property type="term" value="P:DNA restriction-modification system"/>
    <property type="evidence" value="ECO:0007669"/>
    <property type="project" value="UniProtKB-KW"/>
</dbReference>
<gene>
    <name evidence="5" type="ORF">EXN75_16540</name>
</gene>
<keyword evidence="6" id="KW-1185">Reference proteome</keyword>
<dbReference type="InterPro" id="IPR044946">
    <property type="entry name" value="Restrct_endonuc_typeI_TRD_sf"/>
</dbReference>
<dbReference type="PANTHER" id="PTHR30408">
    <property type="entry name" value="TYPE-1 RESTRICTION ENZYME ECOKI SPECIFICITY PROTEIN"/>
    <property type="match status" value="1"/>
</dbReference>
<dbReference type="GO" id="GO:0004519">
    <property type="term" value="F:endonuclease activity"/>
    <property type="evidence" value="ECO:0007669"/>
    <property type="project" value="UniProtKB-KW"/>
</dbReference>
<keyword evidence="3" id="KW-0238">DNA-binding</keyword>
<feature type="domain" description="Type I restriction modification DNA specificity" evidence="4">
    <location>
        <begin position="4"/>
        <end position="186"/>
    </location>
</feature>
<dbReference type="InterPro" id="IPR000055">
    <property type="entry name" value="Restrct_endonuc_typeI_TRD"/>
</dbReference>
<evidence type="ECO:0000313" key="6">
    <source>
        <dbReference type="Proteomes" id="UP000297872"/>
    </source>
</evidence>
<evidence type="ECO:0000256" key="3">
    <source>
        <dbReference type="ARBA" id="ARBA00023125"/>
    </source>
</evidence>
<proteinExistence type="inferred from homology"/>
<dbReference type="InterPro" id="IPR052021">
    <property type="entry name" value="Type-I_RS_S_subunit"/>
</dbReference>
<accession>A0A4Y8US89</accession>
<keyword evidence="5" id="KW-0540">Nuclease</keyword>
<dbReference type="Pfam" id="PF01420">
    <property type="entry name" value="Methylase_S"/>
    <property type="match status" value="1"/>
</dbReference>
<protein>
    <submittedName>
        <fullName evidence="5">Restriction endonuclease subunit S</fullName>
    </submittedName>
</protein>
<evidence type="ECO:0000313" key="5">
    <source>
        <dbReference type="EMBL" id="TFH70183.1"/>
    </source>
</evidence>
<dbReference type="Proteomes" id="UP000297872">
    <property type="component" value="Unassembled WGS sequence"/>
</dbReference>
<dbReference type="GO" id="GO:0003677">
    <property type="term" value="F:DNA binding"/>
    <property type="evidence" value="ECO:0007669"/>
    <property type="project" value="UniProtKB-KW"/>
</dbReference>
<keyword evidence="5" id="KW-0255">Endonuclease</keyword>
<name>A0A4Y8US89_9BACT</name>
<keyword evidence="2" id="KW-0680">Restriction system</keyword>
<dbReference type="PANTHER" id="PTHR30408:SF12">
    <property type="entry name" value="TYPE I RESTRICTION ENZYME MJAVIII SPECIFICITY SUBUNIT"/>
    <property type="match status" value="1"/>
</dbReference>
<comment type="similarity">
    <text evidence="1">Belongs to the type-I restriction system S methylase family.</text>
</comment>
<dbReference type="Gene3D" id="3.90.220.20">
    <property type="entry name" value="DNA methylase specificity domains"/>
    <property type="match status" value="1"/>
</dbReference>
<reference evidence="5 6" key="1">
    <citation type="submission" date="2019-02" db="EMBL/GenBank/DDBJ databases">
        <title>Draft Genome Sequence of the Prevotella sp. BCRC 81118, Isolated from Human Feces.</title>
        <authorList>
            <person name="Huang C.-H."/>
        </authorList>
    </citation>
    <scope>NUCLEOTIDE SEQUENCE [LARGE SCALE GENOMIC DNA]</scope>
    <source>
        <strain evidence="5 6">BCRC 81118</strain>
    </source>
</reference>
<organism evidence="5 6">
    <name type="scientific">Segatella hominis</name>
    <dbReference type="NCBI Taxonomy" id="2518605"/>
    <lineage>
        <taxon>Bacteria</taxon>
        <taxon>Pseudomonadati</taxon>
        <taxon>Bacteroidota</taxon>
        <taxon>Bacteroidia</taxon>
        <taxon>Bacteroidales</taxon>
        <taxon>Prevotellaceae</taxon>
        <taxon>Segatella</taxon>
    </lineage>
</organism>
<comment type="caution">
    <text evidence="5">The sequence shown here is derived from an EMBL/GenBank/DDBJ whole genome shotgun (WGS) entry which is preliminary data.</text>
</comment>
<evidence type="ECO:0000256" key="1">
    <source>
        <dbReference type="ARBA" id="ARBA00010923"/>
    </source>
</evidence>
<dbReference type="EMBL" id="SGVY01000084">
    <property type="protein sequence ID" value="TFH70183.1"/>
    <property type="molecule type" value="Genomic_DNA"/>
</dbReference>